<feature type="transmembrane region" description="Helical" evidence="1">
    <location>
        <begin position="67"/>
        <end position="90"/>
    </location>
</feature>
<dbReference type="InterPro" id="IPR007038">
    <property type="entry name" value="HupE_UreJ"/>
</dbReference>
<feature type="signal peptide" evidence="2">
    <location>
        <begin position="1"/>
        <end position="25"/>
    </location>
</feature>
<keyword evidence="1" id="KW-0472">Membrane</keyword>
<comment type="caution">
    <text evidence="3">The sequence shown here is derived from an EMBL/GenBank/DDBJ whole genome shotgun (WGS) entry which is preliminary data.</text>
</comment>
<feature type="transmembrane region" description="Helical" evidence="1">
    <location>
        <begin position="34"/>
        <end position="60"/>
    </location>
</feature>
<dbReference type="Proteomes" id="UP000190896">
    <property type="component" value="Unassembled WGS sequence"/>
</dbReference>
<dbReference type="Pfam" id="PF04955">
    <property type="entry name" value="HupE_UreJ"/>
    <property type="match status" value="1"/>
</dbReference>
<protein>
    <recommendedName>
        <fullName evidence="5">Urease accessory protein</fullName>
    </recommendedName>
</protein>
<evidence type="ECO:0000256" key="2">
    <source>
        <dbReference type="SAM" id="SignalP"/>
    </source>
</evidence>
<proteinExistence type="predicted"/>
<evidence type="ECO:0000313" key="4">
    <source>
        <dbReference type="Proteomes" id="UP000190896"/>
    </source>
</evidence>
<keyword evidence="4" id="KW-1185">Reference proteome</keyword>
<organism evidence="3 4">
    <name type="scientific">Solemya velesiana gill symbiont</name>
    <dbReference type="NCBI Taxonomy" id="1918948"/>
    <lineage>
        <taxon>Bacteria</taxon>
        <taxon>Pseudomonadati</taxon>
        <taxon>Pseudomonadota</taxon>
        <taxon>Gammaproteobacteria</taxon>
        <taxon>sulfur-oxidizing symbionts</taxon>
    </lineage>
</organism>
<keyword evidence="1" id="KW-0812">Transmembrane</keyword>
<dbReference type="PIRSF" id="PIRSF016919">
    <property type="entry name" value="HupE_UreJ"/>
    <property type="match status" value="1"/>
</dbReference>
<keyword evidence="2" id="KW-0732">Signal</keyword>
<dbReference type="EMBL" id="MPRJ01000070">
    <property type="protein sequence ID" value="OOZ35870.1"/>
    <property type="molecule type" value="Genomic_DNA"/>
</dbReference>
<sequence>MNMMHGNRSTALVVAAILLPSVAAAHPGHDVTSGLLYGLGHPVGGIDHLLAMLAVGVIAAQAGGRSLWMLPIAFVGMMLMGGLFAFSGIALPMVETAIQLSLIAFGVLIAMGFKLPVLSASVLTALFGLFHGHAHGMEHAAQVSATSYMIGFAVSTAALHLAGIGIGRRLQSMPAPLYKLLGGVTVSTGLALAMLS</sequence>
<reference evidence="3 4" key="1">
    <citation type="submission" date="2016-11" db="EMBL/GenBank/DDBJ databases">
        <title>Mixed transmission modes and dynamic genome evolution in an obligate animal-bacterial symbiosis.</title>
        <authorList>
            <person name="Russell S.L."/>
            <person name="Corbett-Detig R.B."/>
            <person name="Cavanaugh C.M."/>
        </authorList>
    </citation>
    <scope>NUCLEOTIDE SEQUENCE [LARGE SCALE GENOMIC DNA]</scope>
    <source>
        <strain evidence="3">Se-Cadez</strain>
    </source>
</reference>
<feature type="transmembrane region" description="Helical" evidence="1">
    <location>
        <begin position="178"/>
        <end position="195"/>
    </location>
</feature>
<accession>A0A1T2KT08</accession>
<gene>
    <name evidence="3" type="ORF">BOW51_09955</name>
</gene>
<evidence type="ECO:0008006" key="5">
    <source>
        <dbReference type="Google" id="ProtNLM"/>
    </source>
</evidence>
<dbReference type="AlphaFoldDB" id="A0A1T2KT08"/>
<evidence type="ECO:0000256" key="1">
    <source>
        <dbReference type="SAM" id="Phobius"/>
    </source>
</evidence>
<keyword evidence="1" id="KW-1133">Transmembrane helix</keyword>
<feature type="transmembrane region" description="Helical" evidence="1">
    <location>
        <begin position="148"/>
        <end position="166"/>
    </location>
</feature>
<name>A0A1T2KT08_9GAMM</name>
<feature type="transmembrane region" description="Helical" evidence="1">
    <location>
        <begin position="102"/>
        <end position="127"/>
    </location>
</feature>
<evidence type="ECO:0000313" key="3">
    <source>
        <dbReference type="EMBL" id="OOZ35870.1"/>
    </source>
</evidence>
<feature type="chain" id="PRO_5011961710" description="Urease accessory protein" evidence="2">
    <location>
        <begin position="26"/>
        <end position="196"/>
    </location>
</feature>